<evidence type="ECO:0000256" key="2">
    <source>
        <dbReference type="ARBA" id="ARBA00022692"/>
    </source>
</evidence>
<sequence>MSKIKEYINCTINAGFEKQISGIGLSLFRVSFYLILLIEVIQIFLFRDVIFGVDRNSYTILILAWIPILLCLVLGYRTKTAAFLNFCIIIMVLGRFRDFEYHIDYVYLGISLIGLWMPLSNRLSLSNFLEKKKPRSVPVAYYYLATVIGLGFLYLESCFHKIDSKMWLDGLGFWLPTSLPQIAQDVWAPVLNNIWLSKLLGYVTLAFETAFFFAMWFKLARPWLVVVGLCLHLGILIAFPIPLFGAAMIVLYWLVVPDSWLKSIAGSKKVDRYEYGQFDIVSYKWILFFAASMQVMSFLSTPQVRRILPPGEVSKVINDVTSRTLQLRVLSFGMAPHAVFVDDHFTFGFLDYQVDAVAVVGGRRLVKENIIAPYLSGRIWANWMFRLGQFPTTEPATRAQMELYLKHWLRHDGLDLAGDVSFEIRARPFKINRIAWEKDFYAQKAAEPFEVVDRVHFRDAQFNWESKK</sequence>
<accession>K7YXB6</accession>
<comment type="subcellular location">
    <subcellularLocation>
        <location evidence="1">Endomembrane system</location>
        <topology evidence="1">Multi-pass membrane protein</topology>
    </subcellularLocation>
</comment>
<dbReference type="Proteomes" id="UP000010074">
    <property type="component" value="Chromosome"/>
</dbReference>
<reference evidence="7 8" key="1">
    <citation type="journal article" date="2012" name="BMC Genomics">
        <title>Genome analysis of a simultaneously predatory and prey-independent, novel Bdellovibrio bacteriovorus from the River Tiber, supports in silico predictions of both ancient and recent lateral gene transfer from diverse bacteria.</title>
        <authorList>
            <person name="Hobley L."/>
            <person name="Lerner T.R."/>
            <person name="Williams L.E."/>
            <person name="Lambert C."/>
            <person name="Till R."/>
            <person name="Milner D.S."/>
            <person name="Basford S.M."/>
            <person name="Capeness M.J."/>
            <person name="Fenton A.K."/>
            <person name="Atterbury R.J."/>
            <person name="Harris M.A."/>
            <person name="Sockett R.E."/>
        </authorList>
    </citation>
    <scope>NUCLEOTIDE SEQUENCE [LARGE SCALE GENOMIC DNA]</scope>
    <source>
        <strain evidence="7 8">Tiberius</strain>
    </source>
</reference>
<name>K7YXB6_BDEBC</name>
<protein>
    <submittedName>
        <fullName evidence="7">HTTM domain-containing protein</fullName>
    </submittedName>
</protein>
<evidence type="ECO:0000313" key="8">
    <source>
        <dbReference type="Proteomes" id="UP000010074"/>
    </source>
</evidence>
<dbReference type="STRING" id="1069642.Bdt_1670"/>
<keyword evidence="3 5" id="KW-1133">Transmembrane helix</keyword>
<dbReference type="InterPro" id="IPR052964">
    <property type="entry name" value="Sporulation_signal_mat"/>
</dbReference>
<proteinExistence type="predicted"/>
<feature type="transmembrane region" description="Helical" evidence="5">
    <location>
        <begin position="81"/>
        <end position="96"/>
    </location>
</feature>
<feature type="transmembrane region" description="Helical" evidence="5">
    <location>
        <begin position="103"/>
        <end position="119"/>
    </location>
</feature>
<evidence type="ECO:0000256" key="4">
    <source>
        <dbReference type="ARBA" id="ARBA00023136"/>
    </source>
</evidence>
<feature type="domain" description="HTTM-like" evidence="6">
    <location>
        <begin position="17"/>
        <end position="260"/>
    </location>
</feature>
<evidence type="ECO:0000259" key="6">
    <source>
        <dbReference type="SMART" id="SM00752"/>
    </source>
</evidence>
<feature type="transmembrane region" description="Helical" evidence="5">
    <location>
        <begin position="26"/>
        <end position="46"/>
    </location>
</feature>
<dbReference type="GO" id="GO:0012505">
    <property type="term" value="C:endomembrane system"/>
    <property type="evidence" value="ECO:0007669"/>
    <property type="project" value="UniProtKB-SubCell"/>
</dbReference>
<feature type="transmembrane region" description="Helical" evidence="5">
    <location>
        <begin position="224"/>
        <end position="254"/>
    </location>
</feature>
<organism evidence="7 8">
    <name type="scientific">Bdellovibrio bacteriovorus str. Tiberius</name>
    <dbReference type="NCBI Taxonomy" id="1069642"/>
    <lineage>
        <taxon>Bacteria</taxon>
        <taxon>Pseudomonadati</taxon>
        <taxon>Bdellovibrionota</taxon>
        <taxon>Bdellovibrionia</taxon>
        <taxon>Bdellovibrionales</taxon>
        <taxon>Pseudobdellovibrionaceae</taxon>
        <taxon>Bdellovibrio</taxon>
    </lineage>
</organism>
<dbReference type="InterPro" id="IPR011020">
    <property type="entry name" value="HTTM-like"/>
</dbReference>
<dbReference type="RefSeq" id="WP_015090814.1">
    <property type="nucleotide sequence ID" value="NC_019567.1"/>
</dbReference>
<keyword evidence="4 5" id="KW-0472">Membrane</keyword>
<dbReference type="PATRIC" id="fig|1069642.3.peg.1651"/>
<keyword evidence="2 5" id="KW-0812">Transmembrane</keyword>
<dbReference type="AlphaFoldDB" id="K7YXB6"/>
<evidence type="ECO:0000256" key="5">
    <source>
        <dbReference type="SAM" id="Phobius"/>
    </source>
</evidence>
<evidence type="ECO:0000313" key="7">
    <source>
        <dbReference type="EMBL" id="AFY01365.1"/>
    </source>
</evidence>
<dbReference type="SMART" id="SM00752">
    <property type="entry name" value="HTTM"/>
    <property type="match status" value="1"/>
</dbReference>
<feature type="transmembrane region" description="Helical" evidence="5">
    <location>
        <begin position="139"/>
        <end position="155"/>
    </location>
</feature>
<dbReference type="PANTHER" id="PTHR39535">
    <property type="entry name" value="SPORULATION-DELAYING PROTEIN SDPB"/>
    <property type="match status" value="1"/>
</dbReference>
<gene>
    <name evidence="7" type="ORF">Bdt_1670</name>
</gene>
<evidence type="ECO:0000256" key="3">
    <source>
        <dbReference type="ARBA" id="ARBA00022989"/>
    </source>
</evidence>
<dbReference type="HOGENOM" id="CLU_583510_0_0_7"/>
<dbReference type="KEGG" id="bbat:Bdt_1670"/>
<feature type="transmembrane region" description="Helical" evidence="5">
    <location>
        <begin position="199"/>
        <end position="217"/>
    </location>
</feature>
<feature type="transmembrane region" description="Helical" evidence="5">
    <location>
        <begin position="58"/>
        <end position="75"/>
    </location>
</feature>
<evidence type="ECO:0000256" key="1">
    <source>
        <dbReference type="ARBA" id="ARBA00004127"/>
    </source>
</evidence>
<dbReference type="OrthoDB" id="5294764at2"/>
<dbReference type="EMBL" id="CP002930">
    <property type="protein sequence ID" value="AFY01365.1"/>
    <property type="molecule type" value="Genomic_DNA"/>
</dbReference>
<dbReference type="PANTHER" id="PTHR39535:SF2">
    <property type="entry name" value="HTTM DOMAIN-CONTAINING PROTEIN"/>
    <property type="match status" value="1"/>
</dbReference>